<accession>A0ACC2QD32</accession>
<protein>
    <submittedName>
        <fullName evidence="1">Uncharacterized protein</fullName>
    </submittedName>
</protein>
<reference evidence="1" key="1">
    <citation type="submission" date="2023-03" db="EMBL/GenBank/DDBJ databases">
        <title>Chromosome-level genomes of two armyworms, Mythimna separata and Mythimna loreyi, provide insights into the biosynthesis and reception of sex pheromones.</title>
        <authorList>
            <person name="Zhao H."/>
        </authorList>
    </citation>
    <scope>NUCLEOTIDE SEQUENCE</scope>
    <source>
        <strain evidence="1">BeijingLab</strain>
    </source>
</reference>
<dbReference type="Proteomes" id="UP001231649">
    <property type="component" value="Chromosome 20"/>
</dbReference>
<sequence>MRSGRATEYTVASQQVQVSVSGAGVNPAHPHTVTLLFAHSKNYSAIASQLACGGRSRSSPRVWSTQACEMRVPQRTHVACRCRGVATFALFTVHRETFKGTDDDLQGIVKITVSLGAALCLVAALLQLLGLLAGSKLKLPVLLKAATAGFHSAALLALLECDTGLQDAACGGGTGWVVALCWMAGCAALCAAPLLLHADLTATATRVPSVGLLCGVCTLCWLTARLWGGAPLQVGAAANAVCAAGQALLASLTLTLALALRARAREHEHKPRYEHGRDRVRVVRHTLALLFTTSATQVAGVAYVQPAESSATPGVLLAVAACVQGVSMLVCYVLMDAECLQAARRLFTLSSHSEWQGTPGDASHSLYIKQGREVECSSSHVSPANTYWQAPTIESPNTMYRRQSSGACVADVVRGAQHEHTRSLPRSRPRALCDLIPTEGGAGVPRVCMVELSALPPHDTDAHTCFYRDNSDTPKDNCKICIKSNPDVSARPHKSCLKQRPPQLSCSSSLPSIHPESSAEHNDSHIQLDNTHANDTATHSTYTNTDKVLHKISHDLDFLLNRTSTRAVDHCSQHIEEAPT</sequence>
<gene>
    <name evidence="1" type="ORF">PYW08_007760</name>
</gene>
<name>A0ACC2QD32_9NEOP</name>
<comment type="caution">
    <text evidence="1">The sequence shown here is derived from an EMBL/GenBank/DDBJ whole genome shotgun (WGS) entry which is preliminary data.</text>
</comment>
<organism evidence="1 2">
    <name type="scientific">Mythimna loreyi</name>
    <dbReference type="NCBI Taxonomy" id="667449"/>
    <lineage>
        <taxon>Eukaryota</taxon>
        <taxon>Metazoa</taxon>
        <taxon>Ecdysozoa</taxon>
        <taxon>Arthropoda</taxon>
        <taxon>Hexapoda</taxon>
        <taxon>Insecta</taxon>
        <taxon>Pterygota</taxon>
        <taxon>Neoptera</taxon>
        <taxon>Endopterygota</taxon>
        <taxon>Lepidoptera</taxon>
        <taxon>Glossata</taxon>
        <taxon>Ditrysia</taxon>
        <taxon>Noctuoidea</taxon>
        <taxon>Noctuidae</taxon>
        <taxon>Noctuinae</taxon>
        <taxon>Hadenini</taxon>
        <taxon>Mythimna</taxon>
    </lineage>
</organism>
<evidence type="ECO:0000313" key="2">
    <source>
        <dbReference type="Proteomes" id="UP001231649"/>
    </source>
</evidence>
<evidence type="ECO:0000313" key="1">
    <source>
        <dbReference type="EMBL" id="KAJ8714140.1"/>
    </source>
</evidence>
<keyword evidence="2" id="KW-1185">Reference proteome</keyword>
<proteinExistence type="predicted"/>
<dbReference type="EMBL" id="CM056796">
    <property type="protein sequence ID" value="KAJ8714140.1"/>
    <property type="molecule type" value="Genomic_DNA"/>
</dbReference>